<organism evidence="1 2">
    <name type="scientific">Liparis tanakae</name>
    <name type="common">Tanaka's snailfish</name>
    <dbReference type="NCBI Taxonomy" id="230148"/>
    <lineage>
        <taxon>Eukaryota</taxon>
        <taxon>Metazoa</taxon>
        <taxon>Chordata</taxon>
        <taxon>Craniata</taxon>
        <taxon>Vertebrata</taxon>
        <taxon>Euteleostomi</taxon>
        <taxon>Actinopterygii</taxon>
        <taxon>Neopterygii</taxon>
        <taxon>Teleostei</taxon>
        <taxon>Neoteleostei</taxon>
        <taxon>Acanthomorphata</taxon>
        <taxon>Eupercaria</taxon>
        <taxon>Perciformes</taxon>
        <taxon>Cottioidei</taxon>
        <taxon>Cottales</taxon>
        <taxon>Liparidae</taxon>
        <taxon>Liparis</taxon>
    </lineage>
</organism>
<dbReference type="Proteomes" id="UP000314294">
    <property type="component" value="Unassembled WGS sequence"/>
</dbReference>
<keyword evidence="2" id="KW-1185">Reference proteome</keyword>
<sequence>MVMGTAKLEASWFSFLPVRDRMLLRGGRGGEGGTQGSRLTLRLQSRRGCPPTTPFWEGHNRPPRGSGQLGSEYCLNYEVLRINTMPTKPSTFWYGRLGPRL</sequence>
<dbReference type="EMBL" id="SRLO01000028">
    <property type="protein sequence ID" value="TNN84173.1"/>
    <property type="molecule type" value="Genomic_DNA"/>
</dbReference>
<comment type="caution">
    <text evidence="1">The sequence shown here is derived from an EMBL/GenBank/DDBJ whole genome shotgun (WGS) entry which is preliminary data.</text>
</comment>
<proteinExistence type="predicted"/>
<dbReference type="AlphaFoldDB" id="A0A4Z2J3U2"/>
<gene>
    <name evidence="1" type="ORF">EYF80_005500</name>
</gene>
<protein>
    <submittedName>
        <fullName evidence="1">Uncharacterized protein</fullName>
    </submittedName>
</protein>
<evidence type="ECO:0000313" key="1">
    <source>
        <dbReference type="EMBL" id="TNN84173.1"/>
    </source>
</evidence>
<evidence type="ECO:0000313" key="2">
    <source>
        <dbReference type="Proteomes" id="UP000314294"/>
    </source>
</evidence>
<accession>A0A4Z2J3U2</accession>
<name>A0A4Z2J3U2_9TELE</name>
<reference evidence="1 2" key="1">
    <citation type="submission" date="2019-03" db="EMBL/GenBank/DDBJ databases">
        <title>First draft genome of Liparis tanakae, snailfish: a comprehensive survey of snailfish specific genes.</title>
        <authorList>
            <person name="Kim W."/>
            <person name="Song I."/>
            <person name="Jeong J.-H."/>
            <person name="Kim D."/>
            <person name="Kim S."/>
            <person name="Ryu S."/>
            <person name="Song J.Y."/>
            <person name="Lee S.K."/>
        </authorList>
    </citation>
    <scope>NUCLEOTIDE SEQUENCE [LARGE SCALE GENOMIC DNA]</scope>
    <source>
        <tissue evidence="1">Muscle</tissue>
    </source>
</reference>